<reference evidence="2 3" key="1">
    <citation type="submission" date="2014-04" db="EMBL/GenBank/DDBJ databases">
        <authorList>
            <consortium name="DOE Joint Genome Institute"/>
            <person name="Kuo A."/>
            <person name="Tarkka M."/>
            <person name="Buscot F."/>
            <person name="Kohler A."/>
            <person name="Nagy L.G."/>
            <person name="Floudas D."/>
            <person name="Copeland A."/>
            <person name="Barry K.W."/>
            <person name="Cichocki N."/>
            <person name="Veneault-Fourrey C."/>
            <person name="LaButti K."/>
            <person name="Lindquist E.A."/>
            <person name="Lipzen A."/>
            <person name="Lundell T."/>
            <person name="Morin E."/>
            <person name="Murat C."/>
            <person name="Sun H."/>
            <person name="Tunlid A."/>
            <person name="Henrissat B."/>
            <person name="Grigoriev I.V."/>
            <person name="Hibbett D.S."/>
            <person name="Martin F."/>
            <person name="Nordberg H.P."/>
            <person name="Cantor M.N."/>
            <person name="Hua S.X."/>
        </authorList>
    </citation>
    <scope>NUCLEOTIDE SEQUENCE [LARGE SCALE GENOMIC DNA]</scope>
    <source>
        <strain evidence="2 3">F 1598</strain>
    </source>
</reference>
<dbReference type="AlphaFoldDB" id="A0A0C3BY36"/>
<feature type="domain" description="DUF6533" evidence="1">
    <location>
        <begin position="35"/>
        <end position="78"/>
    </location>
</feature>
<dbReference type="HOGENOM" id="CLU_2237589_0_0_1"/>
<evidence type="ECO:0000259" key="1">
    <source>
        <dbReference type="Pfam" id="PF20151"/>
    </source>
</evidence>
<proteinExistence type="predicted"/>
<dbReference type="EMBL" id="KN832971">
    <property type="protein sequence ID" value="KIM91463.1"/>
    <property type="molecule type" value="Genomic_DNA"/>
</dbReference>
<organism evidence="2 3">
    <name type="scientific">Piloderma croceum (strain F 1598)</name>
    <dbReference type="NCBI Taxonomy" id="765440"/>
    <lineage>
        <taxon>Eukaryota</taxon>
        <taxon>Fungi</taxon>
        <taxon>Dikarya</taxon>
        <taxon>Basidiomycota</taxon>
        <taxon>Agaricomycotina</taxon>
        <taxon>Agaricomycetes</taxon>
        <taxon>Agaricomycetidae</taxon>
        <taxon>Atheliales</taxon>
        <taxon>Atheliaceae</taxon>
        <taxon>Piloderma</taxon>
    </lineage>
</organism>
<evidence type="ECO:0000313" key="3">
    <source>
        <dbReference type="Proteomes" id="UP000054166"/>
    </source>
</evidence>
<dbReference type="Proteomes" id="UP000054166">
    <property type="component" value="Unassembled WGS sequence"/>
</dbReference>
<gene>
    <name evidence="2" type="ORF">PILCRDRAFT_130148</name>
</gene>
<accession>A0A0C3BY36</accession>
<name>A0A0C3BY36_PILCF</name>
<protein>
    <recommendedName>
        <fullName evidence="1">DUF6533 domain-containing protein</fullName>
    </recommendedName>
</protein>
<evidence type="ECO:0000313" key="2">
    <source>
        <dbReference type="EMBL" id="KIM91463.1"/>
    </source>
</evidence>
<dbReference type="Pfam" id="PF20151">
    <property type="entry name" value="DUF6533"/>
    <property type="match status" value="1"/>
</dbReference>
<sequence length="112" mass="13075">MIDCMDAIRTFTRALGDLLGADDLQFFSSTWKNNYFIAGSIALLLYDHIITLDKEVEWIWTLRWRLPKVLFIINRYIISLLLLLDIVPELVYPVFIPVTVTSILSYGSVYHY</sequence>
<dbReference type="InterPro" id="IPR045340">
    <property type="entry name" value="DUF6533"/>
</dbReference>
<reference evidence="3" key="2">
    <citation type="submission" date="2015-01" db="EMBL/GenBank/DDBJ databases">
        <title>Evolutionary Origins and Diversification of the Mycorrhizal Mutualists.</title>
        <authorList>
            <consortium name="DOE Joint Genome Institute"/>
            <consortium name="Mycorrhizal Genomics Consortium"/>
            <person name="Kohler A."/>
            <person name="Kuo A."/>
            <person name="Nagy L.G."/>
            <person name="Floudas D."/>
            <person name="Copeland A."/>
            <person name="Barry K.W."/>
            <person name="Cichocki N."/>
            <person name="Veneault-Fourrey C."/>
            <person name="LaButti K."/>
            <person name="Lindquist E.A."/>
            <person name="Lipzen A."/>
            <person name="Lundell T."/>
            <person name="Morin E."/>
            <person name="Murat C."/>
            <person name="Riley R."/>
            <person name="Ohm R."/>
            <person name="Sun H."/>
            <person name="Tunlid A."/>
            <person name="Henrissat B."/>
            <person name="Grigoriev I.V."/>
            <person name="Hibbett D.S."/>
            <person name="Martin F."/>
        </authorList>
    </citation>
    <scope>NUCLEOTIDE SEQUENCE [LARGE SCALE GENOMIC DNA]</scope>
    <source>
        <strain evidence="3">F 1598</strain>
    </source>
</reference>
<dbReference type="OrthoDB" id="3349377at2759"/>
<keyword evidence="3" id="KW-1185">Reference proteome</keyword>
<dbReference type="InParanoid" id="A0A0C3BY36"/>